<dbReference type="EC" id="6.3.5.1" evidence="3"/>
<keyword evidence="1" id="KW-0378">Hydrolase</keyword>
<dbReference type="EMBL" id="CATWAF010000005">
    <property type="protein sequence ID" value="CAJ0702528.1"/>
    <property type="molecule type" value="Genomic_DNA"/>
</dbReference>
<dbReference type="InterPro" id="IPR036526">
    <property type="entry name" value="C-N_Hydrolase_sf"/>
</dbReference>
<evidence type="ECO:0000259" key="2">
    <source>
        <dbReference type="PROSITE" id="PS50263"/>
    </source>
</evidence>
<dbReference type="PANTHER" id="PTHR43674:SF2">
    <property type="entry name" value="BETA-UREIDOPROPIONASE"/>
    <property type="match status" value="1"/>
</dbReference>
<dbReference type="InterPro" id="IPR050345">
    <property type="entry name" value="Aliph_Amidase/BUP"/>
</dbReference>
<dbReference type="Pfam" id="PF00795">
    <property type="entry name" value="CN_hydrolase"/>
    <property type="match status" value="1"/>
</dbReference>
<evidence type="ECO:0000313" key="3">
    <source>
        <dbReference type="EMBL" id="CAJ0702528.1"/>
    </source>
</evidence>
<feature type="domain" description="CN hydrolase" evidence="2">
    <location>
        <begin position="4"/>
        <end position="241"/>
    </location>
</feature>
<dbReference type="GO" id="GO:0003952">
    <property type="term" value="F:NAD+ synthase (glutamine-hydrolyzing) activity"/>
    <property type="evidence" value="ECO:0007669"/>
    <property type="project" value="UniProtKB-EC"/>
</dbReference>
<dbReference type="RefSeq" id="WP_232039574.1">
    <property type="nucleotide sequence ID" value="NZ_CATWAF010000005.1"/>
</dbReference>
<accession>A0AAD2B8E0</accession>
<name>A0AAD2B8E0_9RALS</name>
<dbReference type="Gene3D" id="3.60.110.10">
    <property type="entry name" value="Carbon-nitrogen hydrolase"/>
    <property type="match status" value="1"/>
</dbReference>
<gene>
    <name evidence="3" type="primary">nadE_2</name>
    <name evidence="3" type="ORF">LMG18091_03706</name>
</gene>
<keyword evidence="3" id="KW-0436">Ligase</keyword>
<dbReference type="SUPFAM" id="SSF56317">
    <property type="entry name" value="Carbon-nitrogen hydrolase"/>
    <property type="match status" value="1"/>
</dbReference>
<comment type="caution">
    <text evidence="3">The sequence shown here is derived from an EMBL/GenBank/DDBJ whole genome shotgun (WGS) entry which is preliminary data.</text>
</comment>
<proteinExistence type="predicted"/>
<reference evidence="3 4" key="1">
    <citation type="submission" date="2023-07" db="EMBL/GenBank/DDBJ databases">
        <authorList>
            <person name="Peeters C."/>
        </authorList>
    </citation>
    <scope>NUCLEOTIDE SEQUENCE [LARGE SCALE GENOMIC DNA]</scope>
    <source>
        <strain evidence="3 4">LMG 18091</strain>
    </source>
</reference>
<sequence>MDEVKVGYVQWPEGLTHSGAEWDRIRRNVEASRVDLLITNEMPFGSWLPERSEFDSSAAHSWAEAHEQAIDALKALQVKAVVSSRPVIRGGKLVNEAFGLQDGQYRYLHHKKFFPQEAGFYEETWFDRGQSGFETFELAGLEIGVLLCTELFFNEHAREYGRGGVDLIVCPRASGTSMHRWKAAGALAAIVSGAYLISSNRYGPGELGQQFGGMGFAYAPDGMLIGETSKEAPVCVANVSVALARQQKTEYPCYVRDL</sequence>
<evidence type="ECO:0000256" key="1">
    <source>
        <dbReference type="ARBA" id="ARBA00022801"/>
    </source>
</evidence>
<dbReference type="PROSITE" id="PS50263">
    <property type="entry name" value="CN_HYDROLASE"/>
    <property type="match status" value="1"/>
</dbReference>
<dbReference type="PANTHER" id="PTHR43674">
    <property type="entry name" value="NITRILASE C965.09-RELATED"/>
    <property type="match status" value="1"/>
</dbReference>
<dbReference type="GO" id="GO:0016811">
    <property type="term" value="F:hydrolase activity, acting on carbon-nitrogen (but not peptide) bonds, in linear amides"/>
    <property type="evidence" value="ECO:0007669"/>
    <property type="project" value="TreeGrafter"/>
</dbReference>
<keyword evidence="4" id="KW-1185">Reference proteome</keyword>
<dbReference type="AlphaFoldDB" id="A0AAD2B8E0"/>
<evidence type="ECO:0000313" key="4">
    <source>
        <dbReference type="Proteomes" id="UP001189915"/>
    </source>
</evidence>
<dbReference type="Proteomes" id="UP001189915">
    <property type="component" value="Unassembled WGS sequence"/>
</dbReference>
<dbReference type="InterPro" id="IPR003010">
    <property type="entry name" value="C-N_Hydrolase"/>
</dbReference>
<protein>
    <submittedName>
        <fullName evidence="3">Glutamine-dependent NAD(+) synthetase</fullName>
        <ecNumber evidence="3">6.3.5.1</ecNumber>
    </submittedName>
</protein>
<organism evidence="3 4">
    <name type="scientific">Ralstonia wenshanensis</name>
    <dbReference type="NCBI Taxonomy" id="2842456"/>
    <lineage>
        <taxon>Bacteria</taxon>
        <taxon>Pseudomonadati</taxon>
        <taxon>Pseudomonadota</taxon>
        <taxon>Betaproteobacteria</taxon>
        <taxon>Burkholderiales</taxon>
        <taxon>Burkholderiaceae</taxon>
        <taxon>Ralstonia</taxon>
    </lineage>
</organism>
<dbReference type="CDD" id="cd07197">
    <property type="entry name" value="nitrilase"/>
    <property type="match status" value="1"/>
</dbReference>